<keyword evidence="1" id="KW-0732">Signal</keyword>
<dbReference type="EMBL" id="JBANRG010000080">
    <property type="protein sequence ID" value="KAK7438247.1"/>
    <property type="molecule type" value="Genomic_DNA"/>
</dbReference>
<proteinExistence type="predicted"/>
<sequence>MFNKIHSVLGLVLLIAAASVTAGTIKPDPIPCGDAAPGTICPKYFYCCDAPTFFGDGRCLPDGEVCPF</sequence>
<feature type="signal peptide" evidence="1">
    <location>
        <begin position="1"/>
        <end position="22"/>
    </location>
</feature>
<protein>
    <submittedName>
        <fullName evidence="2">Uncharacterized protein</fullName>
    </submittedName>
</protein>
<evidence type="ECO:0000313" key="3">
    <source>
        <dbReference type="Proteomes" id="UP001498398"/>
    </source>
</evidence>
<feature type="chain" id="PRO_5046105454" evidence="1">
    <location>
        <begin position="23"/>
        <end position="68"/>
    </location>
</feature>
<keyword evidence="3" id="KW-1185">Reference proteome</keyword>
<evidence type="ECO:0000256" key="1">
    <source>
        <dbReference type="SAM" id="SignalP"/>
    </source>
</evidence>
<reference evidence="2 3" key="1">
    <citation type="submission" date="2024-01" db="EMBL/GenBank/DDBJ databases">
        <title>A draft genome for the cacao thread blight pathogen Marasmiellus scandens.</title>
        <authorList>
            <person name="Baruah I.K."/>
            <person name="Leung J."/>
            <person name="Bukari Y."/>
            <person name="Amoako-Attah I."/>
            <person name="Meinhardt L.W."/>
            <person name="Bailey B.A."/>
            <person name="Cohen S.P."/>
        </authorList>
    </citation>
    <scope>NUCLEOTIDE SEQUENCE [LARGE SCALE GENOMIC DNA]</scope>
    <source>
        <strain evidence="2 3">GH-19</strain>
    </source>
</reference>
<accession>A0ABR1IQ40</accession>
<dbReference type="Proteomes" id="UP001498398">
    <property type="component" value="Unassembled WGS sequence"/>
</dbReference>
<organism evidence="2 3">
    <name type="scientific">Marasmiellus scandens</name>
    <dbReference type="NCBI Taxonomy" id="2682957"/>
    <lineage>
        <taxon>Eukaryota</taxon>
        <taxon>Fungi</taxon>
        <taxon>Dikarya</taxon>
        <taxon>Basidiomycota</taxon>
        <taxon>Agaricomycotina</taxon>
        <taxon>Agaricomycetes</taxon>
        <taxon>Agaricomycetidae</taxon>
        <taxon>Agaricales</taxon>
        <taxon>Marasmiineae</taxon>
        <taxon>Omphalotaceae</taxon>
        <taxon>Marasmiellus</taxon>
    </lineage>
</organism>
<name>A0ABR1IQ40_9AGAR</name>
<comment type="caution">
    <text evidence="2">The sequence shown here is derived from an EMBL/GenBank/DDBJ whole genome shotgun (WGS) entry which is preliminary data.</text>
</comment>
<evidence type="ECO:0000313" key="2">
    <source>
        <dbReference type="EMBL" id="KAK7438247.1"/>
    </source>
</evidence>
<gene>
    <name evidence="2" type="ORF">VKT23_018178</name>
</gene>